<dbReference type="InterPro" id="IPR018965">
    <property type="entry name" value="Ub-activating_enz_E1_C"/>
</dbReference>
<dbReference type="Pfam" id="PF09358">
    <property type="entry name" value="E1_UFD"/>
    <property type="match status" value="1"/>
</dbReference>
<dbReference type="Gene3D" id="1.10.10.2660">
    <property type="entry name" value="Ubiquitin-activating enzyme E1, SCCH domain"/>
    <property type="match status" value="1"/>
</dbReference>
<organism evidence="5 6">
    <name type="scientific">Quercus suber</name>
    <name type="common">Cork oak</name>
    <dbReference type="NCBI Taxonomy" id="58331"/>
    <lineage>
        <taxon>Eukaryota</taxon>
        <taxon>Viridiplantae</taxon>
        <taxon>Streptophyta</taxon>
        <taxon>Embryophyta</taxon>
        <taxon>Tracheophyta</taxon>
        <taxon>Spermatophyta</taxon>
        <taxon>Magnoliopsida</taxon>
        <taxon>eudicotyledons</taxon>
        <taxon>Gunneridae</taxon>
        <taxon>Pentapetalae</taxon>
        <taxon>rosids</taxon>
        <taxon>fabids</taxon>
        <taxon>Fagales</taxon>
        <taxon>Fagaceae</taxon>
        <taxon>Quercus</taxon>
    </lineage>
</organism>
<dbReference type="InterPro" id="IPR045886">
    <property type="entry name" value="ThiF/MoeB/HesA"/>
</dbReference>
<dbReference type="GO" id="GO:0031510">
    <property type="term" value="C:SUMO activating enzyme complex"/>
    <property type="evidence" value="ECO:0007669"/>
    <property type="project" value="TreeGrafter"/>
</dbReference>
<dbReference type="Gene3D" id="3.50.50.80">
    <property type="entry name" value="Ubiquitin-activating enzyme E1, inactive adenylation domain, subdomain 1"/>
    <property type="match status" value="1"/>
</dbReference>
<dbReference type="Gene3D" id="3.40.50.12550">
    <property type="entry name" value="Ubiquitin-activating enzyme E1, inactive adenylation domain, subdomain 2"/>
    <property type="match status" value="1"/>
</dbReference>
<evidence type="ECO:0000256" key="3">
    <source>
        <dbReference type="ARBA" id="ARBA00022598"/>
    </source>
</evidence>
<dbReference type="Gene3D" id="3.10.290.60">
    <property type="entry name" value="Ubiquitin-activating enzyme E1, UFD domain"/>
    <property type="match status" value="1"/>
</dbReference>
<keyword evidence="3" id="KW-0436">Ligase</keyword>
<dbReference type="InterPro" id="IPR035985">
    <property type="entry name" value="Ubiquitin-activating_enz"/>
</dbReference>
<dbReference type="InterPro" id="IPR042063">
    <property type="entry name" value="Ubi_acti_E1_SCCH"/>
</dbReference>
<dbReference type="GO" id="GO:0016925">
    <property type="term" value="P:protein sumoylation"/>
    <property type="evidence" value="ECO:0007669"/>
    <property type="project" value="TreeGrafter"/>
</dbReference>
<sequence length="873" mass="98675">MAPPIFTSQVLISGMKGLGAEIAKNLVLAGVKSVMFHDEGVVELWDLSGNFIFSEDDVGKNRVNASVQKLEGLNNSVVISTLTTELSKEKLSDFQVVVFTNICLEKAFEYNDYCRSHQPPIIFIKSEVRGLLGSVFCDSSPEFPVFHDEDPHTGIVTQVRQPNVNFKPLREAIRDPGDLFLRDFSRFDCQPLLHLAFQALDKFIIEFGRFPVAGSENDAQKFISWVIEINKTLSDGKLEAIDQNLLRHFASGARAVLNPMAAMFVGIVGQEVVKACSGKCHLHFQFLYFDSIESLPTQPLHPSDLKPLNSRYDAQISVFGSKIQKNLEDAKVFIVGSGALGCEFLKNLAVMGASCGKSSVAASAACLINPSLNLNIEALQIRTTSRTEDTCHYTFWEDLDVVINAVDNVNDRLYVGWKCLYFQKPLLESGTLGTRCNTQMVIPHLTKNYDASRDAIEKQFSWDTVDSFPHNIDHCLAWARYEFEDLFEKTSAEVNTYLTFEDYFANRVKQLTDDYPEDAPGSDEESFWTAPKHFPSPLQFSVDDPSHFNFVMAASVLRAETFGIPIPDWIKSPTEMADVVNSVIVPEFQPDVEGIFKDDAVAIRELIMKSNKCRIQLPPGFKLNPIQFEKEVHFDGGLGHVGSCVWLRMRGGLQVDKSVAIFRLVHPALFLDDDANYHMDLIAGLANMRATNYGIPEVNTLKAKWWIIPEIATSSAMETGLVCLELYKVIDGEHKLEDYRNTFANLELPRLSIVEPAPPKVIKYKNLSWTVWDRWIFRGSPTLREFLQWLKDKGLSIFEISHRSVPLYNKFNKKKNLELMDRKLVDLAKEVAEVDLPLYQHHLEVKVNCENHDVDISSKFCFIDYPPVTICFR</sequence>
<dbReference type="GO" id="GO:0005737">
    <property type="term" value="C:cytoplasm"/>
    <property type="evidence" value="ECO:0007669"/>
    <property type="project" value="TreeGrafter"/>
</dbReference>
<evidence type="ECO:0000259" key="4">
    <source>
        <dbReference type="SMART" id="SM00985"/>
    </source>
</evidence>
<keyword evidence="6" id="KW-1185">Reference proteome</keyword>
<feature type="domain" description="Ubiquitin-activating enzyme E1 C-terminal" evidence="4">
    <location>
        <begin position="739"/>
        <end position="868"/>
    </location>
</feature>
<comment type="pathway">
    <text evidence="1">Protein modification; protein ubiquitination.</text>
</comment>
<dbReference type="AlphaFoldDB" id="A0AAW0LHA3"/>
<evidence type="ECO:0000313" key="5">
    <source>
        <dbReference type="EMBL" id="KAK7850925.1"/>
    </source>
</evidence>
<accession>A0AAW0LHA3</accession>
<dbReference type="InterPro" id="IPR042449">
    <property type="entry name" value="Ub-E1_IAD_1"/>
</dbReference>
<dbReference type="FunFam" id="3.40.50.12550:FF:000001">
    <property type="entry name" value="Ubiquitin-activating enzyme E1 1"/>
    <property type="match status" value="1"/>
</dbReference>
<dbReference type="GO" id="GO:0019948">
    <property type="term" value="F:SUMO activating enzyme activity"/>
    <property type="evidence" value="ECO:0007669"/>
    <property type="project" value="TreeGrafter"/>
</dbReference>
<comment type="caution">
    <text evidence="5">The sequence shown here is derived from an EMBL/GenBank/DDBJ whole genome shotgun (WGS) entry which is preliminary data.</text>
</comment>
<dbReference type="Proteomes" id="UP000237347">
    <property type="component" value="Unassembled WGS sequence"/>
</dbReference>
<dbReference type="EMBL" id="PKMF04000093">
    <property type="protein sequence ID" value="KAK7850925.1"/>
    <property type="molecule type" value="Genomic_DNA"/>
</dbReference>
<dbReference type="InterPro" id="IPR000594">
    <property type="entry name" value="ThiF_NAD_FAD-bd"/>
</dbReference>
<dbReference type="SMART" id="SM00985">
    <property type="entry name" value="UBA_e1_C"/>
    <property type="match status" value="1"/>
</dbReference>
<gene>
    <name evidence="5" type="primary">UBA2_0</name>
    <name evidence="5" type="ORF">CFP56_043348</name>
</gene>
<evidence type="ECO:0000256" key="2">
    <source>
        <dbReference type="ARBA" id="ARBA00005673"/>
    </source>
</evidence>
<reference evidence="5 6" key="1">
    <citation type="journal article" date="2018" name="Sci. Data">
        <title>The draft genome sequence of cork oak.</title>
        <authorList>
            <person name="Ramos A.M."/>
            <person name="Usie A."/>
            <person name="Barbosa P."/>
            <person name="Barros P.M."/>
            <person name="Capote T."/>
            <person name="Chaves I."/>
            <person name="Simoes F."/>
            <person name="Abreu I."/>
            <person name="Carrasquinho I."/>
            <person name="Faro C."/>
            <person name="Guimaraes J.B."/>
            <person name="Mendonca D."/>
            <person name="Nobrega F."/>
            <person name="Rodrigues L."/>
            <person name="Saibo N.J.M."/>
            <person name="Varela M.C."/>
            <person name="Egas C."/>
            <person name="Matos J."/>
            <person name="Miguel C.M."/>
            <person name="Oliveira M.M."/>
            <person name="Ricardo C.P."/>
            <person name="Goncalves S."/>
        </authorList>
    </citation>
    <scope>NUCLEOTIDE SEQUENCE [LARGE SCALE GENOMIC DNA]</scope>
    <source>
        <strain evidence="6">cv. HL8</strain>
    </source>
</reference>
<dbReference type="Gene3D" id="3.40.50.720">
    <property type="entry name" value="NAD(P)-binding Rossmann-like Domain"/>
    <property type="match status" value="2"/>
</dbReference>
<dbReference type="Pfam" id="PF10585">
    <property type="entry name" value="UBA_E1_SCCH"/>
    <property type="match status" value="3"/>
</dbReference>
<dbReference type="SUPFAM" id="SSF69572">
    <property type="entry name" value="Activating enzymes of the ubiquitin-like proteins"/>
    <property type="match status" value="2"/>
</dbReference>
<evidence type="ECO:0000313" key="6">
    <source>
        <dbReference type="Proteomes" id="UP000237347"/>
    </source>
</evidence>
<dbReference type="InterPro" id="IPR019572">
    <property type="entry name" value="UBA_E1_SCCH"/>
</dbReference>
<dbReference type="Pfam" id="PF00899">
    <property type="entry name" value="ThiF"/>
    <property type="match status" value="3"/>
</dbReference>
<protein>
    <submittedName>
        <fullName evidence="5">Ubiquitin-activating enzyme e1 2</fullName>
    </submittedName>
</protein>
<dbReference type="InterPro" id="IPR000011">
    <property type="entry name" value="UBQ/SUMO-activ_enz_E1-like"/>
</dbReference>
<name>A0AAW0LHA3_QUESU</name>
<dbReference type="InterPro" id="IPR038252">
    <property type="entry name" value="UBA_E1_C_sf"/>
</dbReference>
<comment type="similarity">
    <text evidence="2">Belongs to the ubiquitin-activating E1 family.</text>
</comment>
<dbReference type="PRINTS" id="PR01849">
    <property type="entry name" value="UBIQUITINACT"/>
</dbReference>
<proteinExistence type="inferred from homology"/>
<dbReference type="PANTHER" id="PTHR10953">
    <property type="entry name" value="UBIQUITIN-ACTIVATING ENZYME E1"/>
    <property type="match status" value="1"/>
</dbReference>
<dbReference type="PANTHER" id="PTHR10953:SF4">
    <property type="entry name" value="UBIQUITIN-ACTIVATING ENZYME E1 C-TERMINAL DOMAIN-CONTAINING PROTEIN"/>
    <property type="match status" value="1"/>
</dbReference>
<evidence type="ECO:0000256" key="1">
    <source>
        <dbReference type="ARBA" id="ARBA00004906"/>
    </source>
</evidence>